<name>A0ABY8BQQ7_AFICR</name>
<evidence type="ECO:0000256" key="7">
    <source>
        <dbReference type="ARBA" id="ARBA00022840"/>
    </source>
</evidence>
<keyword evidence="6 9" id="KW-0418">Kinase</keyword>
<dbReference type="PANTHER" id="PTHR43442:SF3">
    <property type="entry name" value="GLUCONOKINASE-RELATED"/>
    <property type="match status" value="1"/>
</dbReference>
<protein>
    <recommendedName>
        <fullName evidence="3 9">Gluconokinase</fullName>
        <ecNumber evidence="3 9">2.7.1.12</ecNumber>
    </recommendedName>
</protein>
<evidence type="ECO:0000256" key="4">
    <source>
        <dbReference type="ARBA" id="ARBA00022679"/>
    </source>
</evidence>
<accession>A0ABY8BQQ7</accession>
<evidence type="ECO:0000313" key="11">
    <source>
        <dbReference type="Proteomes" id="UP001213907"/>
    </source>
</evidence>
<evidence type="ECO:0000256" key="9">
    <source>
        <dbReference type="RuleBase" id="RU363066"/>
    </source>
</evidence>
<keyword evidence="7 9" id="KW-0067">ATP-binding</keyword>
<evidence type="ECO:0000256" key="3">
    <source>
        <dbReference type="ARBA" id="ARBA00012054"/>
    </source>
</evidence>
<dbReference type="EMBL" id="CP113162">
    <property type="protein sequence ID" value="WEF52328.1"/>
    <property type="molecule type" value="Genomic_DNA"/>
</dbReference>
<keyword evidence="4 9" id="KW-0808">Transferase</keyword>
<dbReference type="InterPro" id="IPR006001">
    <property type="entry name" value="Therm_gnt_kin"/>
</dbReference>
<dbReference type="PANTHER" id="PTHR43442">
    <property type="entry name" value="GLUCONOKINASE-RELATED"/>
    <property type="match status" value="1"/>
</dbReference>
<keyword evidence="5 9" id="KW-0547">Nucleotide-binding</keyword>
<gene>
    <name evidence="10" type="ORF">AFIC_000809</name>
</gene>
<dbReference type="CDD" id="cd02021">
    <property type="entry name" value="GntK"/>
    <property type="match status" value="1"/>
</dbReference>
<evidence type="ECO:0000256" key="1">
    <source>
        <dbReference type="ARBA" id="ARBA00004761"/>
    </source>
</evidence>
<proteinExistence type="inferred from homology"/>
<evidence type="ECO:0000256" key="6">
    <source>
        <dbReference type="ARBA" id="ARBA00022777"/>
    </source>
</evidence>
<evidence type="ECO:0000256" key="2">
    <source>
        <dbReference type="ARBA" id="ARBA00008420"/>
    </source>
</evidence>
<evidence type="ECO:0000256" key="8">
    <source>
        <dbReference type="ARBA" id="ARBA00048090"/>
    </source>
</evidence>
<keyword evidence="11" id="KW-1185">Reference proteome</keyword>
<reference evidence="10 11" key="1">
    <citation type="submission" date="2022-11" db="EMBL/GenBank/DDBJ databases">
        <authorList>
            <person name="Siebert D."/>
            <person name="Busche T."/>
            <person name="Saydam E."/>
            <person name="Kalinowski J."/>
            <person name="Ruckert C."/>
            <person name="Blombach B."/>
        </authorList>
    </citation>
    <scope>NUCLEOTIDE SEQUENCE [LARGE SCALE GENOMIC DNA]</scope>
    <source>
        <strain evidence="10 11">DSM 1083</strain>
    </source>
</reference>
<comment type="catalytic activity">
    <reaction evidence="8 9">
        <text>D-gluconate + ATP = 6-phospho-D-gluconate + ADP + H(+)</text>
        <dbReference type="Rhea" id="RHEA:19433"/>
        <dbReference type="ChEBI" id="CHEBI:15378"/>
        <dbReference type="ChEBI" id="CHEBI:18391"/>
        <dbReference type="ChEBI" id="CHEBI:30616"/>
        <dbReference type="ChEBI" id="CHEBI:58759"/>
        <dbReference type="ChEBI" id="CHEBI:456216"/>
        <dbReference type="EC" id="2.7.1.12"/>
    </reaction>
</comment>
<evidence type="ECO:0000313" key="10">
    <source>
        <dbReference type="EMBL" id="WEF52328.1"/>
    </source>
</evidence>
<dbReference type="SUPFAM" id="SSF52540">
    <property type="entry name" value="P-loop containing nucleoside triphosphate hydrolases"/>
    <property type="match status" value="1"/>
</dbReference>
<dbReference type="RefSeq" id="WP_275247884.1">
    <property type="nucleotide sequence ID" value="NZ_BAABDX010000001.1"/>
</dbReference>
<sequence length="179" mass="19424">MASGTVRIIIVMGVSGSGKTTISQALAARSGFTEIDGDDFHPAANIEKMKAGIPLTDRDRMPWLHAIADAIDSYAENNTPTIIACSALKRAYRDILVHGRKDIRIVHLKGPADLIAQRLTQRGGHFMPPRLLDSQIETLEPPQPGEHILTVDIDAPVDRIVDEIITALHLPDKAGVRAS</sequence>
<comment type="similarity">
    <text evidence="2 9">Belongs to the gluconokinase GntK/GntV family.</text>
</comment>
<dbReference type="NCBIfam" id="TIGR01313">
    <property type="entry name" value="therm_gnt_kin"/>
    <property type="match status" value="1"/>
</dbReference>
<dbReference type="InterPro" id="IPR027417">
    <property type="entry name" value="P-loop_NTPase"/>
</dbReference>
<comment type="pathway">
    <text evidence="1">Carbohydrate acid metabolism.</text>
</comment>
<dbReference type="Proteomes" id="UP001213907">
    <property type="component" value="Chromosome"/>
</dbReference>
<dbReference type="Gene3D" id="3.40.50.300">
    <property type="entry name" value="P-loop containing nucleotide triphosphate hydrolases"/>
    <property type="match status" value="1"/>
</dbReference>
<evidence type="ECO:0000256" key="5">
    <source>
        <dbReference type="ARBA" id="ARBA00022741"/>
    </source>
</evidence>
<dbReference type="Pfam" id="PF13671">
    <property type="entry name" value="AAA_33"/>
    <property type="match status" value="1"/>
</dbReference>
<organism evidence="10 11">
    <name type="scientific">Afipia carboxydohydrogena</name>
    <name type="common">Pseudomonas carboxydohydrogena</name>
    <dbReference type="NCBI Taxonomy" id="290"/>
    <lineage>
        <taxon>Bacteria</taxon>
        <taxon>Pseudomonadati</taxon>
        <taxon>Pseudomonadota</taxon>
        <taxon>Alphaproteobacteria</taxon>
        <taxon>Hyphomicrobiales</taxon>
        <taxon>Nitrobacteraceae</taxon>
        <taxon>Afipia</taxon>
    </lineage>
</organism>
<dbReference type="EC" id="2.7.1.12" evidence="3 9"/>